<dbReference type="KEGG" id="asn:112548290"/>
<keyword evidence="4" id="KW-1133">Transmembrane helix</keyword>
<dbReference type="STRING" id="38654.A0A3Q0FQ02"/>
<dbReference type="SUPFAM" id="SSF56436">
    <property type="entry name" value="C-type lectin-like"/>
    <property type="match status" value="1"/>
</dbReference>
<reference evidence="7" key="1">
    <citation type="submission" date="2025-08" db="UniProtKB">
        <authorList>
            <consortium name="RefSeq"/>
        </authorList>
    </citation>
    <scope>IDENTIFICATION</scope>
</reference>
<comment type="subcellular location">
    <subcellularLocation>
        <location evidence="1">Membrane</location>
        <topology evidence="1">Single-pass membrane protein</topology>
    </subcellularLocation>
</comment>
<dbReference type="SMART" id="SM00034">
    <property type="entry name" value="CLECT"/>
    <property type="match status" value="1"/>
</dbReference>
<proteinExistence type="predicted"/>
<organism evidence="6 7">
    <name type="scientific">Alligator sinensis</name>
    <name type="common">Chinese alligator</name>
    <dbReference type="NCBI Taxonomy" id="38654"/>
    <lineage>
        <taxon>Eukaryota</taxon>
        <taxon>Metazoa</taxon>
        <taxon>Chordata</taxon>
        <taxon>Craniata</taxon>
        <taxon>Vertebrata</taxon>
        <taxon>Euteleostomi</taxon>
        <taxon>Archelosauria</taxon>
        <taxon>Archosauria</taxon>
        <taxon>Crocodylia</taxon>
        <taxon>Alligatoridae</taxon>
        <taxon>Alligatorinae</taxon>
        <taxon>Alligator</taxon>
    </lineage>
</organism>
<dbReference type="GeneID" id="112548290"/>
<dbReference type="Proteomes" id="UP000189705">
    <property type="component" value="Unplaced"/>
</dbReference>
<dbReference type="CDD" id="cd03593">
    <property type="entry name" value="CLECT_NK_receptors_like"/>
    <property type="match status" value="1"/>
</dbReference>
<evidence type="ECO:0000256" key="4">
    <source>
        <dbReference type="SAM" id="Phobius"/>
    </source>
</evidence>
<dbReference type="GO" id="GO:0030246">
    <property type="term" value="F:carbohydrate binding"/>
    <property type="evidence" value="ECO:0007669"/>
    <property type="project" value="UniProtKB-KW"/>
</dbReference>
<dbReference type="Gene3D" id="3.10.100.10">
    <property type="entry name" value="Mannose-Binding Protein A, subunit A"/>
    <property type="match status" value="1"/>
</dbReference>
<keyword evidence="4" id="KW-0812">Transmembrane</keyword>
<dbReference type="PANTHER" id="PTHR46746:SF9">
    <property type="entry name" value="CD209 ANTIGEN-LIKE PROTEIN C-LIKE"/>
    <property type="match status" value="1"/>
</dbReference>
<dbReference type="PROSITE" id="PS50041">
    <property type="entry name" value="C_TYPE_LECTIN_2"/>
    <property type="match status" value="1"/>
</dbReference>
<dbReference type="InParanoid" id="A0A3Q0FQ02"/>
<dbReference type="Pfam" id="PF00059">
    <property type="entry name" value="Lectin_C"/>
    <property type="match status" value="1"/>
</dbReference>
<keyword evidence="6" id="KW-1185">Reference proteome</keyword>
<accession>A0A3Q0FQ02</accession>
<feature type="transmembrane region" description="Helical" evidence="4">
    <location>
        <begin position="15"/>
        <end position="37"/>
    </location>
</feature>
<dbReference type="AlphaFoldDB" id="A0A3Q0FQ02"/>
<evidence type="ECO:0000313" key="6">
    <source>
        <dbReference type="Proteomes" id="UP000189705"/>
    </source>
</evidence>
<evidence type="ECO:0000259" key="5">
    <source>
        <dbReference type="PROSITE" id="PS50041"/>
    </source>
</evidence>
<evidence type="ECO:0000256" key="3">
    <source>
        <dbReference type="ARBA" id="ARBA00023157"/>
    </source>
</evidence>
<name>A0A3Q0FQ02_ALLSI</name>
<protein>
    <submittedName>
        <fullName evidence="7">Natural killer cells antigen CD94-like isoform X1</fullName>
    </submittedName>
</protein>
<keyword evidence="2" id="KW-0430">Lectin</keyword>
<keyword evidence="4" id="KW-0472">Membrane</keyword>
<keyword evidence="3" id="KW-1015">Disulfide bond</keyword>
<dbReference type="InterPro" id="IPR001304">
    <property type="entry name" value="C-type_lectin-like"/>
</dbReference>
<dbReference type="InterPro" id="IPR051379">
    <property type="entry name" value="C-type_Lectin_Receptor_IMM"/>
</dbReference>
<evidence type="ECO:0000256" key="1">
    <source>
        <dbReference type="ARBA" id="ARBA00004167"/>
    </source>
</evidence>
<evidence type="ECO:0000313" key="7">
    <source>
        <dbReference type="RefSeq" id="XP_025049394.1"/>
    </source>
</evidence>
<feature type="domain" description="C-type lectin" evidence="5">
    <location>
        <begin position="103"/>
        <end position="213"/>
    </location>
</feature>
<gene>
    <name evidence="7" type="primary">LOC112548290</name>
</gene>
<dbReference type="PANTHER" id="PTHR46746">
    <property type="entry name" value="KILLER CELL LECTIN-LIKE RECEPTOR SUBFAMILY F MEMBER 2"/>
    <property type="match status" value="1"/>
</dbReference>
<dbReference type="RefSeq" id="XP_025049394.1">
    <property type="nucleotide sequence ID" value="XM_025193609.1"/>
</dbReference>
<evidence type="ECO:0000256" key="2">
    <source>
        <dbReference type="ARBA" id="ARBA00022734"/>
    </source>
</evidence>
<dbReference type="InterPro" id="IPR016187">
    <property type="entry name" value="CTDL_fold"/>
</dbReference>
<dbReference type="InterPro" id="IPR016186">
    <property type="entry name" value="C-type_lectin-like/link_sf"/>
</dbReference>
<dbReference type="InterPro" id="IPR033992">
    <property type="entry name" value="NKR-like_CTLD"/>
</dbReference>
<dbReference type="GO" id="GO:0016020">
    <property type="term" value="C:membrane"/>
    <property type="evidence" value="ECO:0007669"/>
    <property type="project" value="UniProtKB-SubCell"/>
</dbReference>
<sequence length="221" mass="25043">MLISQAPGFCSQHSGWMYVAVVLGIVTLILLAVIIVISHQASRGKADSSESCSEIGTNCTGNCTSSRKYRYGESCSTTLKMLIENLCVKEQGCELCPPGWQLHMGRCYHFSEDIAAWDASQRHCSASRSQLLILEGEAEMEFLDQKKEQNRFFWIGLTFREKEGRWIWLSDPQTKGYRVAIHENEAGKHCALYKRKQGIEFESCQNSHRWICKKNAVLLAP</sequence>